<dbReference type="Proteomes" id="UP000054324">
    <property type="component" value="Unassembled WGS sequence"/>
</dbReference>
<dbReference type="InterPro" id="IPR002048">
    <property type="entry name" value="EF_hand_dom"/>
</dbReference>
<protein>
    <recommendedName>
        <fullName evidence="3">EF-hand domain-containing protein</fullName>
    </recommendedName>
</protein>
<sequence>MAAKLTDKEIADIFKVIDKDGNGKITKRELSKFFKNNKAEYSSKQIKTYIKSIDKDGDGKINLTELTTALRGCQKSK</sequence>
<evidence type="ECO:0000313" key="5">
    <source>
        <dbReference type="Proteomes" id="UP000054324"/>
    </source>
</evidence>
<dbReference type="SUPFAM" id="SSF47473">
    <property type="entry name" value="EF-hand"/>
    <property type="match status" value="1"/>
</dbReference>
<dbReference type="CDD" id="cd00051">
    <property type="entry name" value="EFh"/>
    <property type="match status" value="1"/>
</dbReference>
<dbReference type="AlphaFoldDB" id="A0A074Z697"/>
<dbReference type="PROSITE" id="PS50222">
    <property type="entry name" value="EF_HAND_2"/>
    <property type="match status" value="2"/>
</dbReference>
<proteinExistence type="predicted"/>
<dbReference type="InterPro" id="IPR050145">
    <property type="entry name" value="Centrin_CML-like"/>
</dbReference>
<keyword evidence="5" id="KW-1185">Reference proteome</keyword>
<evidence type="ECO:0000313" key="4">
    <source>
        <dbReference type="EMBL" id="KER22646.1"/>
    </source>
</evidence>
<keyword evidence="1" id="KW-0677">Repeat</keyword>
<organism evidence="4 5">
    <name type="scientific">Opisthorchis viverrini</name>
    <name type="common">Southeast Asian liver fluke</name>
    <dbReference type="NCBI Taxonomy" id="6198"/>
    <lineage>
        <taxon>Eukaryota</taxon>
        <taxon>Metazoa</taxon>
        <taxon>Spiralia</taxon>
        <taxon>Lophotrochozoa</taxon>
        <taxon>Platyhelminthes</taxon>
        <taxon>Trematoda</taxon>
        <taxon>Digenea</taxon>
        <taxon>Opisthorchiida</taxon>
        <taxon>Opisthorchiata</taxon>
        <taxon>Opisthorchiidae</taxon>
        <taxon>Opisthorchis</taxon>
    </lineage>
</organism>
<dbReference type="RefSeq" id="XP_009173613.1">
    <property type="nucleotide sequence ID" value="XM_009175349.1"/>
</dbReference>
<dbReference type="PANTHER" id="PTHR23050">
    <property type="entry name" value="CALCIUM BINDING PROTEIN"/>
    <property type="match status" value="1"/>
</dbReference>
<evidence type="ECO:0000256" key="1">
    <source>
        <dbReference type="ARBA" id="ARBA00022737"/>
    </source>
</evidence>
<gene>
    <name evidence="4" type="ORF">T265_14804</name>
</gene>
<dbReference type="Gene3D" id="1.10.238.10">
    <property type="entry name" value="EF-hand"/>
    <property type="match status" value="2"/>
</dbReference>
<dbReference type="GeneID" id="20328970"/>
<dbReference type="GO" id="GO:0005509">
    <property type="term" value="F:calcium ion binding"/>
    <property type="evidence" value="ECO:0007669"/>
    <property type="project" value="InterPro"/>
</dbReference>
<dbReference type="InterPro" id="IPR018247">
    <property type="entry name" value="EF_Hand_1_Ca_BS"/>
</dbReference>
<keyword evidence="2" id="KW-0106">Calcium</keyword>
<dbReference type="SMART" id="SM00054">
    <property type="entry name" value="EFh"/>
    <property type="match status" value="2"/>
</dbReference>
<dbReference type="CTD" id="20328970"/>
<accession>A0A074Z697</accession>
<evidence type="ECO:0000256" key="2">
    <source>
        <dbReference type="ARBA" id="ARBA00022837"/>
    </source>
</evidence>
<dbReference type="STRING" id="6198.A0A074Z697"/>
<feature type="domain" description="EF-hand" evidence="3">
    <location>
        <begin position="41"/>
        <end position="76"/>
    </location>
</feature>
<name>A0A074Z697_OPIVI</name>
<dbReference type="OrthoDB" id="26525at2759"/>
<dbReference type="EMBL" id="KL596887">
    <property type="protein sequence ID" value="KER22646.1"/>
    <property type="molecule type" value="Genomic_DNA"/>
</dbReference>
<dbReference type="KEGG" id="ovi:T265_14804"/>
<evidence type="ECO:0000259" key="3">
    <source>
        <dbReference type="PROSITE" id="PS50222"/>
    </source>
</evidence>
<dbReference type="Pfam" id="PF13499">
    <property type="entry name" value="EF-hand_7"/>
    <property type="match status" value="1"/>
</dbReference>
<dbReference type="InterPro" id="IPR011992">
    <property type="entry name" value="EF-hand-dom_pair"/>
</dbReference>
<reference evidence="4 5" key="1">
    <citation type="submission" date="2013-11" db="EMBL/GenBank/DDBJ databases">
        <title>Opisthorchis viverrini - life in the bile duct.</title>
        <authorList>
            <person name="Young N.D."/>
            <person name="Nagarajan N."/>
            <person name="Lin S.J."/>
            <person name="Korhonen P.K."/>
            <person name="Jex A.R."/>
            <person name="Hall R.S."/>
            <person name="Safavi-Hemami H."/>
            <person name="Kaewkong W."/>
            <person name="Bertrand D."/>
            <person name="Gao S."/>
            <person name="Seet Q."/>
            <person name="Wongkham S."/>
            <person name="Teh B.T."/>
            <person name="Wongkham C."/>
            <person name="Intapan P.M."/>
            <person name="Maleewong W."/>
            <person name="Yang X."/>
            <person name="Hu M."/>
            <person name="Wang Z."/>
            <person name="Hofmann A."/>
            <person name="Sternberg P.W."/>
            <person name="Tan P."/>
            <person name="Wang J."/>
            <person name="Gasser R.B."/>
        </authorList>
    </citation>
    <scope>NUCLEOTIDE SEQUENCE [LARGE SCALE GENOMIC DNA]</scope>
</reference>
<dbReference type="PROSITE" id="PS00018">
    <property type="entry name" value="EF_HAND_1"/>
    <property type="match status" value="2"/>
</dbReference>
<feature type="domain" description="EF-hand" evidence="3">
    <location>
        <begin position="5"/>
        <end position="40"/>
    </location>
</feature>